<gene>
    <name evidence="8" type="ORF">IRJ16_22340</name>
</gene>
<keyword evidence="4" id="KW-0472">Membrane</keyword>
<dbReference type="EMBL" id="JADFFL010000014">
    <property type="protein sequence ID" value="MBE9664636.1"/>
    <property type="molecule type" value="Genomic_DNA"/>
</dbReference>
<evidence type="ECO:0000259" key="7">
    <source>
        <dbReference type="Pfam" id="PF14322"/>
    </source>
</evidence>
<dbReference type="Pfam" id="PF14322">
    <property type="entry name" value="SusD-like_3"/>
    <property type="match status" value="1"/>
</dbReference>
<dbReference type="Gene3D" id="1.25.40.390">
    <property type="match status" value="1"/>
</dbReference>
<keyword evidence="9" id="KW-1185">Reference proteome</keyword>
<keyword evidence="3" id="KW-0732">Signal</keyword>
<comment type="similarity">
    <text evidence="2">Belongs to the SusD family.</text>
</comment>
<organism evidence="8 9">
    <name type="scientific">Mucilaginibacter myungsuensis</name>
    <dbReference type="NCBI Taxonomy" id="649104"/>
    <lineage>
        <taxon>Bacteria</taxon>
        <taxon>Pseudomonadati</taxon>
        <taxon>Bacteroidota</taxon>
        <taxon>Sphingobacteriia</taxon>
        <taxon>Sphingobacteriales</taxon>
        <taxon>Sphingobacteriaceae</taxon>
        <taxon>Mucilaginibacter</taxon>
    </lineage>
</organism>
<name>A0A929L7K4_9SPHI</name>
<dbReference type="InterPro" id="IPR033985">
    <property type="entry name" value="SusD-like_N"/>
</dbReference>
<dbReference type="CDD" id="cd08977">
    <property type="entry name" value="SusD"/>
    <property type="match status" value="1"/>
</dbReference>
<proteinExistence type="inferred from homology"/>
<comment type="subcellular location">
    <subcellularLocation>
        <location evidence="1">Cell outer membrane</location>
    </subcellularLocation>
</comment>
<dbReference type="Pfam" id="PF07980">
    <property type="entry name" value="SusD_RagB"/>
    <property type="match status" value="1"/>
</dbReference>
<evidence type="ECO:0000313" key="9">
    <source>
        <dbReference type="Proteomes" id="UP000622475"/>
    </source>
</evidence>
<evidence type="ECO:0000256" key="2">
    <source>
        <dbReference type="ARBA" id="ARBA00006275"/>
    </source>
</evidence>
<evidence type="ECO:0000256" key="3">
    <source>
        <dbReference type="ARBA" id="ARBA00022729"/>
    </source>
</evidence>
<dbReference type="RefSeq" id="WP_194114132.1">
    <property type="nucleotide sequence ID" value="NZ_JADFFL010000014.1"/>
</dbReference>
<evidence type="ECO:0000256" key="1">
    <source>
        <dbReference type="ARBA" id="ARBA00004442"/>
    </source>
</evidence>
<dbReference type="InterPro" id="IPR011990">
    <property type="entry name" value="TPR-like_helical_dom_sf"/>
</dbReference>
<accession>A0A929L7K4</accession>
<feature type="domain" description="SusD-like N-terminal" evidence="7">
    <location>
        <begin position="138"/>
        <end position="208"/>
    </location>
</feature>
<evidence type="ECO:0000259" key="6">
    <source>
        <dbReference type="Pfam" id="PF07980"/>
    </source>
</evidence>
<evidence type="ECO:0000256" key="5">
    <source>
        <dbReference type="ARBA" id="ARBA00023237"/>
    </source>
</evidence>
<dbReference type="InterPro" id="IPR012944">
    <property type="entry name" value="SusD_RagB_dom"/>
</dbReference>
<dbReference type="SUPFAM" id="SSF48452">
    <property type="entry name" value="TPR-like"/>
    <property type="match status" value="1"/>
</dbReference>
<comment type="caution">
    <text evidence="8">The sequence shown here is derived from an EMBL/GenBank/DDBJ whole genome shotgun (WGS) entry which is preliminary data.</text>
</comment>
<feature type="domain" description="RagB/SusD" evidence="6">
    <location>
        <begin position="389"/>
        <end position="540"/>
    </location>
</feature>
<reference evidence="8" key="1">
    <citation type="submission" date="2020-10" db="EMBL/GenBank/DDBJ databases">
        <title>Mucilaginibacter mali sp. nov., isolated from rhizosphere soil of apple orchard.</title>
        <authorList>
            <person name="Lee J.-S."/>
            <person name="Kim H.S."/>
            <person name="Kim J.-S."/>
        </authorList>
    </citation>
    <scope>NUCLEOTIDE SEQUENCE</scope>
    <source>
        <strain evidence="8">KCTC 22746</strain>
    </source>
</reference>
<evidence type="ECO:0000256" key="4">
    <source>
        <dbReference type="ARBA" id="ARBA00023136"/>
    </source>
</evidence>
<evidence type="ECO:0000313" key="8">
    <source>
        <dbReference type="EMBL" id="MBE9664636.1"/>
    </source>
</evidence>
<sequence>MKKIIICLVIVISVSQTSCKKFLNIIPINQLTGNNFYASREDVENNITDMYGSLFDKYVTTNTAGAMGEFRSGEAIPAQNGSGARVVRVDVAALGGHTRRIANSGVTQGLQSIPLTTVNDRRLLDAMGGTDPVTNSPNPNNFGSLQSWNAYYRVIQQANLLISKLQEGVPGLNATQTASYIAEAKFIRCFCYFFMVRLYGDVVYYTAAFQKDPLPRTDMVVVINNCLAELRACKNDMEMSVSNPSLRGVRACRGAIIGLMMNMNMWNAGFDPANKNKYYQETDALGLELMTSNAFRLLPLTEWATVTKGRSEESLFELFTTVNYNSQQGNAFAQVFNLAPFGEAFIHFPYKLPEYDNRTSPCVLTADYMNRIYADRRDDRLTIWFDAPFDQNAETFQLKKFAGNSFLDASNPSLTGNPDNTFLIFRYADAILLRAEALAELGNETIAADVLNVVRSRANATQYPSSADNNIKEAIFYERQKELMGEGARYPDLVRTKRILSKTYADNPLTADKFGRGAWTWPISESSLQNNPFMTLNAYWRGTGL</sequence>
<protein>
    <submittedName>
        <fullName evidence="8">RagB/SusD family nutrient uptake outer membrane protein</fullName>
    </submittedName>
</protein>
<dbReference type="GO" id="GO:0009279">
    <property type="term" value="C:cell outer membrane"/>
    <property type="evidence" value="ECO:0007669"/>
    <property type="project" value="UniProtKB-SubCell"/>
</dbReference>
<keyword evidence="5" id="KW-0998">Cell outer membrane</keyword>
<dbReference type="Proteomes" id="UP000622475">
    <property type="component" value="Unassembled WGS sequence"/>
</dbReference>
<dbReference type="AlphaFoldDB" id="A0A929L7K4"/>